<name>A0A0Q9Y761_9BACI</name>
<evidence type="ECO:0000313" key="1">
    <source>
        <dbReference type="EMBL" id="KRG11943.1"/>
    </source>
</evidence>
<dbReference type="EMBL" id="LGPB01000103">
    <property type="protein sequence ID" value="KRG11943.1"/>
    <property type="molecule type" value="Genomic_DNA"/>
</dbReference>
<dbReference type="PATRIC" id="fig|217031.4.peg.4146"/>
<dbReference type="AlphaFoldDB" id="A0A0Q9Y761"/>
<protein>
    <submittedName>
        <fullName evidence="1">Uncharacterized protein</fullName>
    </submittedName>
</protein>
<organism evidence="1 2">
    <name type="scientific">Lederbergia galactosidilytica</name>
    <dbReference type="NCBI Taxonomy" id="217031"/>
    <lineage>
        <taxon>Bacteria</taxon>
        <taxon>Bacillati</taxon>
        <taxon>Bacillota</taxon>
        <taxon>Bacilli</taxon>
        <taxon>Bacillales</taxon>
        <taxon>Bacillaceae</taxon>
        <taxon>Lederbergia</taxon>
    </lineage>
</organism>
<comment type="caution">
    <text evidence="1">The sequence shown here is derived from an EMBL/GenBank/DDBJ whole genome shotgun (WGS) entry which is preliminary data.</text>
</comment>
<accession>A0A0Q9Y761</accession>
<dbReference type="Proteomes" id="UP000053881">
    <property type="component" value="Unassembled WGS sequence"/>
</dbReference>
<evidence type="ECO:0000313" key="2">
    <source>
        <dbReference type="Proteomes" id="UP000053881"/>
    </source>
</evidence>
<gene>
    <name evidence="1" type="ORF">ACA29_12475</name>
</gene>
<proteinExistence type="predicted"/>
<reference evidence="1 2" key="1">
    <citation type="submission" date="2015-06" db="EMBL/GenBank/DDBJ databases">
        <title>Genome sequencing project of Bacillus galactosidilyticus PL133.</title>
        <authorList>
            <person name="Gaiero J."/>
            <person name="Nicol R."/>
            <person name="Habash M."/>
        </authorList>
    </citation>
    <scope>NUCLEOTIDE SEQUENCE [LARGE SCALE GENOMIC DNA]</scope>
    <source>
        <strain evidence="1 2">PL133</strain>
    </source>
</reference>
<sequence length="165" mass="19662">MKDKELIDAFERSEINLLVELRMGNGFHEKEYEKLVKTLTICADEWEDRTSIPGEVLQTLIELYDELYNFSLIYGDEESIRIKKAAENTKKLIQRCTKEVGEIEPEKARVIARLIEKINENGKETFFKNFKMAKEWTNNNLKEFIMSYLKLSTRFIRGETFQKYW</sequence>